<name>A0AAW1J0X1_POPJA</name>
<evidence type="ECO:0000313" key="2">
    <source>
        <dbReference type="Proteomes" id="UP001458880"/>
    </source>
</evidence>
<reference evidence="1 2" key="1">
    <citation type="journal article" date="2024" name="BMC Genomics">
        <title>De novo assembly and annotation of Popillia japonica's genome with initial clues to its potential as an invasive pest.</title>
        <authorList>
            <person name="Cucini C."/>
            <person name="Boschi S."/>
            <person name="Funari R."/>
            <person name="Cardaioli E."/>
            <person name="Iannotti N."/>
            <person name="Marturano G."/>
            <person name="Paoli F."/>
            <person name="Bruttini M."/>
            <person name="Carapelli A."/>
            <person name="Frati F."/>
            <person name="Nardi F."/>
        </authorList>
    </citation>
    <scope>NUCLEOTIDE SEQUENCE [LARGE SCALE GENOMIC DNA]</scope>
    <source>
        <strain evidence="1">DMR45628</strain>
    </source>
</reference>
<sequence length="256" mass="30074">MLKYCQGLVSPHSNKEGSRDALTILSTVLRFSFHLRVIRLLSGEVGGTFDRLTFTREKQSIPFALKSDMNAKVGNEEEYKEVTGGKSRHTTSNDNGRRVVGFSFECNMKIVSTIFYHKNIRKETWIVSIRVTRNQIDHVLIERKQAKNVMDRPPKKKDMKETKKRYEVAKLKDRANKLITKPHKVEIEKEWMQIEAVMEEAAEKVLEKSKRKQTRKWFDDECKQVLEKRNRARLRSLEEGSEINNMQYNRKRKAAK</sequence>
<comment type="caution">
    <text evidence="1">The sequence shown here is derived from an EMBL/GenBank/DDBJ whole genome shotgun (WGS) entry which is preliminary data.</text>
</comment>
<keyword evidence="2" id="KW-1185">Reference proteome</keyword>
<organism evidence="1 2">
    <name type="scientific">Popillia japonica</name>
    <name type="common">Japanese beetle</name>
    <dbReference type="NCBI Taxonomy" id="7064"/>
    <lineage>
        <taxon>Eukaryota</taxon>
        <taxon>Metazoa</taxon>
        <taxon>Ecdysozoa</taxon>
        <taxon>Arthropoda</taxon>
        <taxon>Hexapoda</taxon>
        <taxon>Insecta</taxon>
        <taxon>Pterygota</taxon>
        <taxon>Neoptera</taxon>
        <taxon>Endopterygota</taxon>
        <taxon>Coleoptera</taxon>
        <taxon>Polyphaga</taxon>
        <taxon>Scarabaeiformia</taxon>
        <taxon>Scarabaeidae</taxon>
        <taxon>Rutelinae</taxon>
        <taxon>Popillia</taxon>
    </lineage>
</organism>
<gene>
    <name evidence="1" type="ORF">QE152_g31501</name>
</gene>
<dbReference type="AlphaFoldDB" id="A0AAW1J0X1"/>
<dbReference type="Proteomes" id="UP001458880">
    <property type="component" value="Unassembled WGS sequence"/>
</dbReference>
<protein>
    <submittedName>
        <fullName evidence="1">Uncharacterized protein</fullName>
    </submittedName>
</protein>
<evidence type="ECO:0000313" key="1">
    <source>
        <dbReference type="EMBL" id="KAK9696565.1"/>
    </source>
</evidence>
<dbReference type="EMBL" id="JASPKY010000447">
    <property type="protein sequence ID" value="KAK9696565.1"/>
    <property type="molecule type" value="Genomic_DNA"/>
</dbReference>
<accession>A0AAW1J0X1</accession>
<proteinExistence type="predicted"/>